<evidence type="ECO:0000256" key="6">
    <source>
        <dbReference type="ARBA" id="ARBA00023235"/>
    </source>
</evidence>
<dbReference type="NCBIfam" id="TIGR00492">
    <property type="entry name" value="alr"/>
    <property type="match status" value="1"/>
</dbReference>
<reference evidence="11 12" key="1">
    <citation type="submission" date="2017-12" db="EMBL/GenBank/DDBJ databases">
        <title>Anaerobic carbon monoxide metabolism by Pleomorphomonas carboxyditropha sp. nov., a new mesophilic hydrogenogenic carboxidotroph.</title>
        <authorList>
            <person name="Esquivel-Elizondo S."/>
            <person name="Krajmalnik-Brown R."/>
        </authorList>
    </citation>
    <scope>NUCLEOTIDE SEQUENCE [LARGE SCALE GENOMIC DNA]</scope>
    <source>
        <strain evidence="11 12">R5-392</strain>
    </source>
</reference>
<dbReference type="SUPFAM" id="SSF50621">
    <property type="entry name" value="Alanine racemase C-terminal domain-like"/>
    <property type="match status" value="1"/>
</dbReference>
<comment type="catalytic activity">
    <reaction evidence="1 7">
        <text>L-alanine = D-alanine</text>
        <dbReference type="Rhea" id="RHEA:20249"/>
        <dbReference type="ChEBI" id="CHEBI:57416"/>
        <dbReference type="ChEBI" id="CHEBI:57972"/>
        <dbReference type="EC" id="5.1.1.1"/>
    </reaction>
</comment>
<keyword evidence="12" id="KW-1185">Reference proteome</keyword>
<comment type="caution">
    <text evidence="11">The sequence shown here is derived from an EMBL/GenBank/DDBJ whole genome shotgun (WGS) entry which is preliminary data.</text>
</comment>
<comment type="similarity">
    <text evidence="3 7">Belongs to the alanine racemase family.</text>
</comment>
<dbReference type="InterPro" id="IPR000821">
    <property type="entry name" value="Ala_racemase"/>
</dbReference>
<protein>
    <recommendedName>
        <fullName evidence="4 7">Alanine racemase</fullName>
        <ecNumber evidence="4 7">5.1.1.1</ecNumber>
    </recommendedName>
</protein>
<dbReference type="InterPro" id="IPR001608">
    <property type="entry name" value="Ala_racemase_N"/>
</dbReference>
<dbReference type="InterPro" id="IPR020622">
    <property type="entry name" value="Ala_racemase_pyridoxalP-BS"/>
</dbReference>
<dbReference type="EMBL" id="PJNW01000023">
    <property type="protein sequence ID" value="PKR87240.1"/>
    <property type="molecule type" value="Genomic_DNA"/>
</dbReference>
<accession>A0A2N3LRJ5</accession>
<dbReference type="InterPro" id="IPR011079">
    <property type="entry name" value="Ala_racemase_C"/>
</dbReference>
<gene>
    <name evidence="11" type="primary">alr</name>
    <name evidence="11" type="ORF">CXZ10_20785</name>
</gene>
<dbReference type="OrthoDB" id="9813814at2"/>
<comment type="function">
    <text evidence="7">Catalyzes the interconversion of L-alanine and D-alanine. May also act on other amino acids.</text>
</comment>
<dbReference type="Pfam" id="PF00842">
    <property type="entry name" value="Ala_racemase_C"/>
    <property type="match status" value="1"/>
</dbReference>
<dbReference type="Proteomes" id="UP000233491">
    <property type="component" value="Unassembled WGS sequence"/>
</dbReference>
<dbReference type="GO" id="GO:0008784">
    <property type="term" value="F:alanine racemase activity"/>
    <property type="evidence" value="ECO:0007669"/>
    <property type="project" value="UniProtKB-UniRule"/>
</dbReference>
<dbReference type="UniPathway" id="UPA00042">
    <property type="reaction ID" value="UER00497"/>
</dbReference>
<dbReference type="GO" id="GO:0030632">
    <property type="term" value="P:D-alanine biosynthetic process"/>
    <property type="evidence" value="ECO:0007669"/>
    <property type="project" value="UniProtKB-UniRule"/>
</dbReference>
<dbReference type="PRINTS" id="PR00992">
    <property type="entry name" value="ALARACEMASE"/>
</dbReference>
<dbReference type="InterPro" id="IPR029066">
    <property type="entry name" value="PLP-binding_barrel"/>
</dbReference>
<evidence type="ECO:0000256" key="9">
    <source>
        <dbReference type="PIRSR" id="PIRSR600821-52"/>
    </source>
</evidence>
<dbReference type="SUPFAM" id="SSF51419">
    <property type="entry name" value="PLP-binding barrel"/>
    <property type="match status" value="1"/>
</dbReference>
<dbReference type="Gene3D" id="3.20.20.10">
    <property type="entry name" value="Alanine racemase"/>
    <property type="match status" value="1"/>
</dbReference>
<dbReference type="PANTHER" id="PTHR30511:SF0">
    <property type="entry name" value="ALANINE RACEMASE, CATABOLIC-RELATED"/>
    <property type="match status" value="1"/>
</dbReference>
<feature type="binding site" evidence="7 9">
    <location>
        <position position="170"/>
    </location>
    <ligand>
        <name>substrate</name>
    </ligand>
</feature>
<comment type="pathway">
    <text evidence="7">Amino-acid biosynthesis; D-alanine biosynthesis; D-alanine from L-alanine: step 1/1.</text>
</comment>
<evidence type="ECO:0000313" key="12">
    <source>
        <dbReference type="Proteomes" id="UP000233491"/>
    </source>
</evidence>
<feature type="active site" description="Proton acceptor; specific for D-alanine" evidence="7">
    <location>
        <position position="75"/>
    </location>
</feature>
<evidence type="ECO:0000256" key="8">
    <source>
        <dbReference type="PIRSR" id="PIRSR600821-50"/>
    </source>
</evidence>
<feature type="domain" description="Alanine racemase C-terminal" evidence="10">
    <location>
        <begin position="270"/>
        <end position="397"/>
    </location>
</feature>
<dbReference type="Pfam" id="PF01168">
    <property type="entry name" value="Ala_racemase_N"/>
    <property type="match status" value="1"/>
</dbReference>
<dbReference type="PROSITE" id="PS00395">
    <property type="entry name" value="ALANINE_RACEMASE"/>
    <property type="match status" value="1"/>
</dbReference>
<keyword evidence="5 7" id="KW-0663">Pyridoxal phosphate</keyword>
<organism evidence="11 12">
    <name type="scientific">Pleomorphomonas diazotrophica</name>
    <dbReference type="NCBI Taxonomy" id="1166257"/>
    <lineage>
        <taxon>Bacteria</taxon>
        <taxon>Pseudomonadati</taxon>
        <taxon>Pseudomonadota</taxon>
        <taxon>Alphaproteobacteria</taxon>
        <taxon>Hyphomicrobiales</taxon>
        <taxon>Pleomorphomonadaceae</taxon>
        <taxon>Pleomorphomonas</taxon>
    </lineage>
</organism>
<feature type="modified residue" description="N6-(pyridoxal phosphate)lysine" evidence="7 8">
    <location>
        <position position="75"/>
    </location>
</feature>
<evidence type="ECO:0000256" key="7">
    <source>
        <dbReference type="HAMAP-Rule" id="MF_01201"/>
    </source>
</evidence>
<evidence type="ECO:0000256" key="2">
    <source>
        <dbReference type="ARBA" id="ARBA00001933"/>
    </source>
</evidence>
<dbReference type="GO" id="GO:0030170">
    <property type="term" value="F:pyridoxal phosphate binding"/>
    <property type="evidence" value="ECO:0007669"/>
    <property type="project" value="UniProtKB-UniRule"/>
</dbReference>
<name>A0A2N3LRJ5_9HYPH</name>
<comment type="cofactor">
    <cofactor evidence="2 7 8">
        <name>pyridoxal 5'-phosphate</name>
        <dbReference type="ChEBI" id="CHEBI:597326"/>
    </cofactor>
</comment>
<sequence length="397" mass="41602">MAVLRRRGLRPDWRRTKPVSGDPSDAEEKVSASEGVSGAAAAAGGILTIGVEAVVANWRSLAARVAPARTAAVVKADAYGLGAAPLVRPLYDAGCRDFFVVALSEADLLRPLLPSDASIYVLNGLLPGTAAAYGDGVVPVLNSLTQCRAWADATHGRRPSVIQVDTGMSRLGLDVAEQQSLVADPGLVAATGARHVMSHLACADEPDKPASGEQLAAFRAARQRLPGLAASLAASSGIFLGADYHFDLTRPGASLYGIETSPRAEGIRPVVDLKVRVAQLREIETGTSVGYGYTFRASRTIRLATLTVGYADGWWRRFSGGAGAVYFGGIRLPSVGRVSMDSCSVDVSALPVGALAEGDLVELIGPHQSVDDVARAAGTIGYEVLTALGRRYHRIYR</sequence>
<dbReference type="HAMAP" id="MF_01201">
    <property type="entry name" value="Ala_racemase"/>
    <property type="match status" value="1"/>
</dbReference>
<evidence type="ECO:0000313" key="11">
    <source>
        <dbReference type="EMBL" id="PKR87240.1"/>
    </source>
</evidence>
<feature type="binding site" evidence="7 9">
    <location>
        <position position="340"/>
    </location>
    <ligand>
        <name>substrate</name>
    </ligand>
</feature>
<evidence type="ECO:0000259" key="10">
    <source>
        <dbReference type="SMART" id="SM01005"/>
    </source>
</evidence>
<dbReference type="EC" id="5.1.1.1" evidence="4 7"/>
<evidence type="ECO:0000256" key="3">
    <source>
        <dbReference type="ARBA" id="ARBA00007880"/>
    </source>
</evidence>
<proteinExistence type="inferred from homology"/>
<dbReference type="Gene3D" id="2.40.37.10">
    <property type="entry name" value="Lyase, Ornithine Decarboxylase, Chain A, domain 1"/>
    <property type="match status" value="1"/>
</dbReference>
<dbReference type="CDD" id="cd00430">
    <property type="entry name" value="PLPDE_III_AR"/>
    <property type="match status" value="1"/>
</dbReference>
<feature type="active site" description="Proton acceptor; specific for L-alanine" evidence="7">
    <location>
        <position position="291"/>
    </location>
</feature>
<evidence type="ECO:0000256" key="4">
    <source>
        <dbReference type="ARBA" id="ARBA00013089"/>
    </source>
</evidence>
<dbReference type="SMART" id="SM01005">
    <property type="entry name" value="Ala_racemase_C"/>
    <property type="match status" value="1"/>
</dbReference>
<dbReference type="AlphaFoldDB" id="A0A2N3LRJ5"/>
<evidence type="ECO:0000256" key="1">
    <source>
        <dbReference type="ARBA" id="ARBA00000316"/>
    </source>
</evidence>
<dbReference type="PANTHER" id="PTHR30511">
    <property type="entry name" value="ALANINE RACEMASE"/>
    <property type="match status" value="1"/>
</dbReference>
<dbReference type="InterPro" id="IPR009006">
    <property type="entry name" value="Ala_racemase/Decarboxylase_C"/>
</dbReference>
<dbReference type="GO" id="GO:0005829">
    <property type="term" value="C:cytosol"/>
    <property type="evidence" value="ECO:0007669"/>
    <property type="project" value="TreeGrafter"/>
</dbReference>
<evidence type="ECO:0000256" key="5">
    <source>
        <dbReference type="ARBA" id="ARBA00022898"/>
    </source>
</evidence>
<keyword evidence="6 7" id="KW-0413">Isomerase</keyword>